<protein>
    <submittedName>
        <fullName evidence="1">Uncharacterized protein</fullName>
    </submittedName>
</protein>
<accession>A0ACB0KJQ9</accession>
<sequence length="387" mass="43989">MQDIMAALVNAINRQSDLILQQNQKFEQHNQRLESQSRRIDAIAESRVMVQARRAHRSPTPVRSRSFSRSRSPPPRRRNERRVSPRRNEELSRNSTPPRRHSPRRDNPPRHQRQRSPAERESHQGPLSRRIRELPLPVGLEKPPAMDTYDGSTDPDEHIENLEALLEYRNVRGSIKCKLFPTTLRKGAMAWYKSLAPGSIDSWSDLCARFLAHFTSSRRHPKTKATLEAIVQGETEPLKSYLERFNKASVEGYARKYIQNDEQVQQREPREVAMAIDVPEQEDSRAVVPQALAISVPEIPLPSPGSDEEALMRHFNAHMNGSWENFPKAMVITGGGISKSTIGSVKRKFQELESICSVNPVTVSKPEEGSNPLAFYKEEVPGGSPNY</sequence>
<evidence type="ECO:0000313" key="1">
    <source>
        <dbReference type="EMBL" id="CAJ2656603.1"/>
    </source>
</evidence>
<evidence type="ECO:0000313" key="2">
    <source>
        <dbReference type="Proteomes" id="UP001177021"/>
    </source>
</evidence>
<reference evidence="1" key="1">
    <citation type="submission" date="2023-10" db="EMBL/GenBank/DDBJ databases">
        <authorList>
            <person name="Rodriguez Cubillos JULIANA M."/>
            <person name="De Vega J."/>
        </authorList>
    </citation>
    <scope>NUCLEOTIDE SEQUENCE</scope>
</reference>
<dbReference type="Proteomes" id="UP001177021">
    <property type="component" value="Unassembled WGS sequence"/>
</dbReference>
<name>A0ACB0KJQ9_TRIPR</name>
<organism evidence="1 2">
    <name type="scientific">Trifolium pratense</name>
    <name type="common">Red clover</name>
    <dbReference type="NCBI Taxonomy" id="57577"/>
    <lineage>
        <taxon>Eukaryota</taxon>
        <taxon>Viridiplantae</taxon>
        <taxon>Streptophyta</taxon>
        <taxon>Embryophyta</taxon>
        <taxon>Tracheophyta</taxon>
        <taxon>Spermatophyta</taxon>
        <taxon>Magnoliopsida</taxon>
        <taxon>eudicotyledons</taxon>
        <taxon>Gunneridae</taxon>
        <taxon>Pentapetalae</taxon>
        <taxon>rosids</taxon>
        <taxon>fabids</taxon>
        <taxon>Fabales</taxon>
        <taxon>Fabaceae</taxon>
        <taxon>Papilionoideae</taxon>
        <taxon>50 kb inversion clade</taxon>
        <taxon>NPAAA clade</taxon>
        <taxon>Hologalegina</taxon>
        <taxon>IRL clade</taxon>
        <taxon>Trifolieae</taxon>
        <taxon>Trifolium</taxon>
    </lineage>
</organism>
<comment type="caution">
    <text evidence="1">The sequence shown here is derived from an EMBL/GenBank/DDBJ whole genome shotgun (WGS) entry which is preliminary data.</text>
</comment>
<proteinExistence type="predicted"/>
<keyword evidence="2" id="KW-1185">Reference proteome</keyword>
<dbReference type="EMBL" id="CASHSV030000217">
    <property type="protein sequence ID" value="CAJ2656603.1"/>
    <property type="molecule type" value="Genomic_DNA"/>
</dbReference>
<gene>
    <name evidence="1" type="ORF">MILVUS5_LOCUS23306</name>
</gene>